<dbReference type="InterPro" id="IPR026337">
    <property type="entry name" value="AKG_HExxH"/>
</dbReference>
<dbReference type="Proteomes" id="UP001580407">
    <property type="component" value="Unassembled WGS sequence"/>
</dbReference>
<accession>A0ABV5BA37</accession>
<name>A0ABV5BA37_9BACL</name>
<dbReference type="EMBL" id="JBHILM010000018">
    <property type="protein sequence ID" value="MFB5682568.1"/>
    <property type="molecule type" value="Genomic_DNA"/>
</dbReference>
<dbReference type="RefSeq" id="WP_375526322.1">
    <property type="nucleotide sequence ID" value="NZ_JBHILM010000018.1"/>
</dbReference>
<comment type="caution">
    <text evidence="1">The sequence shown here is derived from an EMBL/GenBank/DDBJ whole genome shotgun (WGS) entry which is preliminary data.</text>
</comment>
<gene>
    <name evidence="1" type="ORF">ACE3NQ_16700</name>
</gene>
<sequence>MFRFVQPSEMKNDFVYTLMVKRRMEKLKHCLQACAEQDGDQPRWDSMLVEEHYRELMHPVLVNWTDTRLFPAFQGAVPEKPVRERLLEEFSRLVLIPLWKHQEGPETAVLRADAEGVVYFPGCITVVDLGAEAKEMRVTFTRTGEMVTISAGERQFVVGFSELTGEKEITAPILRRLGCYEHGGVQFGGSDPLIEAFTERELPEIIQSYGRGRPSLPPIRSLSLADMWYYEKAMDLIQAVWPQMYREVTAHVRAVYLLNTGEIGAVTINLFQGAVFMSHRSDLMWTTENLIHEFGHARLDQLFELDDLLLNSADERYPSPWREDLRPVKGILHGLFVFVRIALWYERVAEVVPHAADIRDRTQQVLAQIGQALDTLRQHARWTALGEQLFSELSEQYDRLVKAAAVSNHAGSPEGSAAAG</sequence>
<protein>
    <submittedName>
        <fullName evidence="1">HEXXH motif-containing putative peptide modification protein</fullName>
    </submittedName>
</protein>
<keyword evidence="2" id="KW-1185">Reference proteome</keyword>
<reference evidence="1 2" key="1">
    <citation type="submission" date="2024-09" db="EMBL/GenBank/DDBJ databases">
        <authorList>
            <person name="Ruan L."/>
        </authorList>
    </citation>
    <scope>NUCLEOTIDE SEQUENCE [LARGE SCALE GENOMIC DNA]</scope>
    <source>
        <strain evidence="1 2">D33</strain>
    </source>
</reference>
<evidence type="ECO:0000313" key="1">
    <source>
        <dbReference type="EMBL" id="MFB5682568.1"/>
    </source>
</evidence>
<organism evidence="1 2">
    <name type="scientific">Paenibacillus terreus</name>
    <dbReference type="NCBI Taxonomy" id="1387834"/>
    <lineage>
        <taxon>Bacteria</taxon>
        <taxon>Bacillati</taxon>
        <taxon>Bacillota</taxon>
        <taxon>Bacilli</taxon>
        <taxon>Bacillales</taxon>
        <taxon>Paenibacillaceae</taxon>
        <taxon>Paenibacillus</taxon>
    </lineage>
</organism>
<evidence type="ECO:0000313" key="2">
    <source>
        <dbReference type="Proteomes" id="UP001580407"/>
    </source>
</evidence>
<dbReference type="NCBIfam" id="TIGR04267">
    <property type="entry name" value="mod_HExxH"/>
    <property type="match status" value="1"/>
</dbReference>
<proteinExistence type="predicted"/>